<dbReference type="Gene3D" id="1.10.10.10">
    <property type="entry name" value="Winged helix-like DNA-binding domain superfamily/Winged helix DNA-binding domain"/>
    <property type="match status" value="1"/>
</dbReference>
<dbReference type="OrthoDB" id="9800709at2"/>
<accession>A0A3S4CIY5</accession>
<dbReference type="PANTHER" id="PTHR30432:SF1">
    <property type="entry name" value="DNA-BINDING TRANSCRIPTIONAL DUAL REGULATOR MODE"/>
    <property type="match status" value="1"/>
</dbReference>
<dbReference type="RefSeq" id="WP_126153908.1">
    <property type="nucleotide sequence ID" value="NZ_UZWE01000026.1"/>
</dbReference>
<dbReference type="InterPro" id="IPR036388">
    <property type="entry name" value="WH-like_DNA-bd_sf"/>
</dbReference>
<dbReference type="AlphaFoldDB" id="A0A3S4CIY5"/>
<name>A0A3S4CIY5_9RHOB</name>
<dbReference type="Proteomes" id="UP000270743">
    <property type="component" value="Unassembled WGS sequence"/>
</dbReference>
<evidence type="ECO:0000313" key="3">
    <source>
        <dbReference type="Proteomes" id="UP000270743"/>
    </source>
</evidence>
<dbReference type="InterPro" id="IPR036390">
    <property type="entry name" value="WH_DNA-bd_sf"/>
</dbReference>
<evidence type="ECO:0000313" key="2">
    <source>
        <dbReference type="EMBL" id="VDS08222.1"/>
    </source>
</evidence>
<sequence length="119" mass="12557">MDTPPPRIKLRLEYDTPLVLGPGKAQLLRLIGQHGSISAAGRQMGMSYKRAWSLVEEMNAAFATPLVDSSRGGAGGGGARVTATGQAVLRHYEALERLLTDKGAADLAAIGGLMRGQDR</sequence>
<dbReference type="PANTHER" id="PTHR30432">
    <property type="entry name" value="TRANSCRIPTIONAL REGULATOR MODE"/>
    <property type="match status" value="1"/>
</dbReference>
<dbReference type="EMBL" id="UZWE01000026">
    <property type="protein sequence ID" value="VDS08222.1"/>
    <property type="molecule type" value="Genomic_DNA"/>
</dbReference>
<evidence type="ECO:0000259" key="1">
    <source>
        <dbReference type="Pfam" id="PF00126"/>
    </source>
</evidence>
<feature type="domain" description="HTH lysR-type" evidence="1">
    <location>
        <begin position="26"/>
        <end position="86"/>
    </location>
</feature>
<dbReference type="InterPro" id="IPR051815">
    <property type="entry name" value="Molybdate_resp_trans_reg"/>
</dbReference>
<organism evidence="2 3">
    <name type="scientific">Paracoccus haematequi</name>
    <dbReference type="NCBI Taxonomy" id="2491866"/>
    <lineage>
        <taxon>Bacteria</taxon>
        <taxon>Pseudomonadati</taxon>
        <taxon>Pseudomonadota</taxon>
        <taxon>Alphaproteobacteria</taxon>
        <taxon>Rhodobacterales</taxon>
        <taxon>Paracoccaceae</taxon>
        <taxon>Paracoccus</taxon>
    </lineage>
</organism>
<dbReference type="InterPro" id="IPR000847">
    <property type="entry name" value="LysR_HTH_N"/>
</dbReference>
<dbReference type="GO" id="GO:0003700">
    <property type="term" value="F:DNA-binding transcription factor activity"/>
    <property type="evidence" value="ECO:0007669"/>
    <property type="project" value="InterPro"/>
</dbReference>
<dbReference type="SUPFAM" id="SSF46785">
    <property type="entry name" value="Winged helix' DNA-binding domain"/>
    <property type="match status" value="1"/>
</dbReference>
<keyword evidence="3" id="KW-1185">Reference proteome</keyword>
<proteinExistence type="predicted"/>
<reference evidence="2 3" key="1">
    <citation type="submission" date="2018-12" db="EMBL/GenBank/DDBJ databases">
        <authorList>
            <person name="Criscuolo A."/>
        </authorList>
    </citation>
    <scope>NUCLEOTIDE SEQUENCE [LARGE SCALE GENOMIC DNA]</scope>
    <source>
        <strain evidence="2">ACIP1116241</strain>
    </source>
</reference>
<dbReference type="Pfam" id="PF00126">
    <property type="entry name" value="HTH_1"/>
    <property type="match status" value="1"/>
</dbReference>
<protein>
    <submittedName>
        <fullName evidence="2">Molybdenum-pterin-binding protein MopA</fullName>
    </submittedName>
</protein>
<gene>
    <name evidence="2" type="primary">mopA</name>
    <name evidence="2" type="ORF">PARHAE_01405</name>
</gene>